<comment type="caution">
    <text evidence="1">The sequence shown here is derived from an EMBL/GenBank/DDBJ whole genome shotgun (WGS) entry which is preliminary data.</text>
</comment>
<accession>A0ABS2S0F1</accession>
<protein>
    <submittedName>
        <fullName evidence="1">Uncharacterized protein</fullName>
    </submittedName>
</protein>
<organism evidence="1 2">
    <name type="scientific">Saccharothrix algeriensis</name>
    <dbReference type="NCBI Taxonomy" id="173560"/>
    <lineage>
        <taxon>Bacteria</taxon>
        <taxon>Bacillati</taxon>
        <taxon>Actinomycetota</taxon>
        <taxon>Actinomycetes</taxon>
        <taxon>Pseudonocardiales</taxon>
        <taxon>Pseudonocardiaceae</taxon>
        <taxon>Saccharothrix</taxon>
    </lineage>
</organism>
<dbReference type="Proteomes" id="UP001195724">
    <property type="component" value="Unassembled WGS sequence"/>
</dbReference>
<dbReference type="EMBL" id="JAFBCL010000001">
    <property type="protein sequence ID" value="MBM7809702.1"/>
    <property type="molecule type" value="Genomic_DNA"/>
</dbReference>
<evidence type="ECO:0000313" key="2">
    <source>
        <dbReference type="Proteomes" id="UP001195724"/>
    </source>
</evidence>
<proteinExistence type="predicted"/>
<name>A0ABS2S0F1_9PSEU</name>
<sequence>MRTCCSAAALLVLGTSSDDRLSALRAGEARSAVLLKTTGPAWRRAR</sequence>
<reference evidence="1 2" key="1">
    <citation type="submission" date="2021-01" db="EMBL/GenBank/DDBJ databases">
        <title>Sequencing the genomes of 1000 actinobacteria strains.</title>
        <authorList>
            <person name="Klenk H.-P."/>
        </authorList>
    </citation>
    <scope>NUCLEOTIDE SEQUENCE [LARGE SCALE GENOMIC DNA]</scope>
    <source>
        <strain evidence="1 2">DSM 44581</strain>
    </source>
</reference>
<keyword evidence="2" id="KW-1185">Reference proteome</keyword>
<evidence type="ECO:0000313" key="1">
    <source>
        <dbReference type="EMBL" id="MBM7809702.1"/>
    </source>
</evidence>
<dbReference type="RefSeq" id="WP_346038563.1">
    <property type="nucleotide sequence ID" value="NZ_JAFBCL010000001.1"/>
</dbReference>
<gene>
    <name evidence="1" type="ORF">JOE68_000567</name>
</gene>